<accession>A0A9W9JZ34</accession>
<sequence length="193" mass="21025">MNSSAKSPTTKLCFVTVGATASFHGLLQQVLDLHFLATLSQFGYTHLLIQYGRDGRSVFETFLANNPSERHGIIVEGFDFNTAGLTKEMYRTRADHERGTGLVVSHAGTGTILEALRLGVRLVVVPNPDLADNHQEELATVLDKQNYVIRSSVQNVAKAIARAESKKYRSAGPSSQEAAYTSAALKDQLGFLD</sequence>
<evidence type="ECO:0000256" key="3">
    <source>
        <dbReference type="ARBA" id="ARBA00017468"/>
    </source>
</evidence>
<dbReference type="EMBL" id="JAPMSZ010000010">
    <property type="protein sequence ID" value="KAJ5086805.1"/>
    <property type="molecule type" value="Genomic_DNA"/>
</dbReference>
<comment type="function">
    <text evidence="4 7">Involved in protein N-glycosylation. Essential for the second step of the dolichol-linked oligosaccharide pathway.</text>
</comment>
<dbReference type="GO" id="GO:0043541">
    <property type="term" value="C:UDP-N-acetylglucosamine transferase complex"/>
    <property type="evidence" value="ECO:0007669"/>
    <property type="project" value="TreeGrafter"/>
</dbReference>
<name>A0A9W9JZ34_9EURO</name>
<keyword evidence="7" id="KW-0328">Glycosyltransferase</keyword>
<keyword evidence="10" id="KW-1185">Reference proteome</keyword>
<comment type="subunit">
    <text evidence="1 7">Heterodimer with ALG14 to form a functional enzyme.</text>
</comment>
<evidence type="ECO:0000256" key="5">
    <source>
        <dbReference type="ARBA" id="ARBA00032061"/>
    </source>
</evidence>
<dbReference type="Proteomes" id="UP001141434">
    <property type="component" value="Unassembled WGS sequence"/>
</dbReference>
<evidence type="ECO:0000313" key="9">
    <source>
        <dbReference type="EMBL" id="KAJ5086805.1"/>
    </source>
</evidence>
<keyword evidence="7" id="KW-0256">Endoplasmic reticulum</keyword>
<comment type="similarity">
    <text evidence="7">Belongs to the glycosyltransferase 28 family.</text>
</comment>
<comment type="subcellular location">
    <subcellularLocation>
        <location evidence="7">Endoplasmic reticulum</location>
    </subcellularLocation>
</comment>
<keyword evidence="7" id="KW-0808">Transferase</keyword>
<dbReference type="Gene3D" id="3.40.50.2000">
    <property type="entry name" value="Glycogen Phosphorylase B"/>
    <property type="match status" value="1"/>
</dbReference>
<evidence type="ECO:0000256" key="2">
    <source>
        <dbReference type="ARBA" id="ARBA00012614"/>
    </source>
</evidence>
<proteinExistence type="inferred from homology"/>
<evidence type="ECO:0000256" key="6">
    <source>
        <dbReference type="ARBA" id="ARBA00048184"/>
    </source>
</evidence>
<reference evidence="9" key="2">
    <citation type="journal article" date="2023" name="IMA Fungus">
        <title>Comparative genomic study of the Penicillium genus elucidates a diverse pangenome and 15 lateral gene transfer events.</title>
        <authorList>
            <person name="Petersen C."/>
            <person name="Sorensen T."/>
            <person name="Nielsen M.R."/>
            <person name="Sondergaard T.E."/>
            <person name="Sorensen J.L."/>
            <person name="Fitzpatrick D.A."/>
            <person name="Frisvad J.C."/>
            <person name="Nielsen K.L."/>
        </authorList>
    </citation>
    <scope>NUCLEOTIDE SEQUENCE</scope>
    <source>
        <strain evidence="9">IBT 34128</strain>
    </source>
</reference>
<dbReference type="GO" id="GO:0006488">
    <property type="term" value="P:dolichol-linked oligosaccharide biosynthetic process"/>
    <property type="evidence" value="ECO:0007669"/>
    <property type="project" value="TreeGrafter"/>
</dbReference>
<dbReference type="AlphaFoldDB" id="A0A9W9JZ34"/>
<dbReference type="GO" id="GO:0004577">
    <property type="term" value="F:N-acetylglucosaminyldiphosphodolichol N-acetylglucosaminyltransferase activity"/>
    <property type="evidence" value="ECO:0007669"/>
    <property type="project" value="UniProtKB-EC"/>
</dbReference>
<organism evidence="9 10">
    <name type="scientific">Penicillium alfredii</name>
    <dbReference type="NCBI Taxonomy" id="1506179"/>
    <lineage>
        <taxon>Eukaryota</taxon>
        <taxon>Fungi</taxon>
        <taxon>Dikarya</taxon>
        <taxon>Ascomycota</taxon>
        <taxon>Pezizomycotina</taxon>
        <taxon>Eurotiomycetes</taxon>
        <taxon>Eurotiomycetidae</taxon>
        <taxon>Eurotiales</taxon>
        <taxon>Aspergillaceae</taxon>
        <taxon>Penicillium</taxon>
    </lineage>
</organism>
<reference evidence="9" key="1">
    <citation type="submission" date="2022-11" db="EMBL/GenBank/DDBJ databases">
        <authorList>
            <person name="Petersen C."/>
        </authorList>
    </citation>
    <scope>NUCLEOTIDE SEQUENCE</scope>
    <source>
        <strain evidence="9">IBT 34128</strain>
    </source>
</reference>
<dbReference type="EC" id="2.4.1.141" evidence="2 7"/>
<protein>
    <recommendedName>
        <fullName evidence="3 7">UDP-N-acetylglucosamine transferase subunit ALG13</fullName>
        <ecNumber evidence="2 7">2.4.1.141</ecNumber>
    </recommendedName>
    <alternativeName>
        <fullName evidence="5 7">Asparagine-linked glycosylation protein 13</fullName>
    </alternativeName>
</protein>
<dbReference type="InterPro" id="IPR007235">
    <property type="entry name" value="Glyco_trans_28_C"/>
</dbReference>
<evidence type="ECO:0000256" key="1">
    <source>
        <dbReference type="ARBA" id="ARBA00011198"/>
    </source>
</evidence>
<gene>
    <name evidence="7" type="primary">ALG13</name>
    <name evidence="9" type="ORF">NUU61_008112</name>
</gene>
<evidence type="ECO:0000313" key="10">
    <source>
        <dbReference type="Proteomes" id="UP001141434"/>
    </source>
</evidence>
<evidence type="ECO:0000256" key="4">
    <source>
        <dbReference type="ARBA" id="ARBA00024804"/>
    </source>
</evidence>
<comment type="catalytic activity">
    <reaction evidence="6">
        <text>an N-acetyl-alpha-D-glucosaminyl-diphospho-di-trans,poly-cis-dolichol + UDP-N-acetyl-alpha-D-glucosamine = an N,N'-diacetylchitobiosyl-diphospho-di-trans,poly-cis-dolichol + UDP + H(+)</text>
        <dbReference type="Rhea" id="RHEA:23380"/>
        <dbReference type="Rhea" id="RHEA-COMP:19507"/>
        <dbReference type="Rhea" id="RHEA-COMP:19510"/>
        <dbReference type="ChEBI" id="CHEBI:15378"/>
        <dbReference type="ChEBI" id="CHEBI:57269"/>
        <dbReference type="ChEBI" id="CHEBI:57705"/>
        <dbReference type="ChEBI" id="CHEBI:58223"/>
        <dbReference type="ChEBI" id="CHEBI:58427"/>
        <dbReference type="EC" id="2.4.1.141"/>
    </reaction>
</comment>
<dbReference type="SUPFAM" id="SSF53756">
    <property type="entry name" value="UDP-Glycosyltransferase/glycogen phosphorylase"/>
    <property type="match status" value="1"/>
</dbReference>
<dbReference type="Pfam" id="PF04101">
    <property type="entry name" value="Glyco_tran_28_C"/>
    <property type="match status" value="1"/>
</dbReference>
<dbReference type="PANTHER" id="PTHR47043:SF1">
    <property type="entry name" value="UDP-N-ACETYLGLUCOSAMINE TRANSFERASE SUBUNIT ALG13"/>
    <property type="match status" value="1"/>
</dbReference>
<evidence type="ECO:0000259" key="8">
    <source>
        <dbReference type="Pfam" id="PF04101"/>
    </source>
</evidence>
<dbReference type="PANTHER" id="PTHR47043">
    <property type="entry name" value="UDP-N-ACETYLGLUCOSAMINE TRANSFERASE SUBUNIT ALG13"/>
    <property type="match status" value="1"/>
</dbReference>
<dbReference type="InterPro" id="IPR052474">
    <property type="entry name" value="UDP-GlcNAc_transferase"/>
</dbReference>
<feature type="domain" description="Glycosyl transferase family 28 C-terminal" evidence="8">
    <location>
        <begin position="13"/>
        <end position="181"/>
    </location>
</feature>
<dbReference type="OrthoDB" id="20273at2759"/>
<comment type="caution">
    <text evidence="9">The sequence shown here is derived from an EMBL/GenBank/DDBJ whole genome shotgun (WGS) entry which is preliminary data.</text>
</comment>
<evidence type="ECO:0000256" key="7">
    <source>
        <dbReference type="RuleBase" id="RU362128"/>
    </source>
</evidence>